<dbReference type="InterPro" id="IPR008995">
    <property type="entry name" value="Mo/tungstate-bd_C_term_dom"/>
</dbReference>
<evidence type="ECO:0000313" key="8">
    <source>
        <dbReference type="EMBL" id="RZU33687.1"/>
    </source>
</evidence>
<dbReference type="GO" id="GO:0005524">
    <property type="term" value="F:ATP binding"/>
    <property type="evidence" value="ECO:0007669"/>
    <property type="project" value="UniProtKB-KW"/>
</dbReference>
<evidence type="ECO:0000256" key="3">
    <source>
        <dbReference type="ARBA" id="ARBA00022741"/>
    </source>
</evidence>
<dbReference type="EMBL" id="SHKV01000001">
    <property type="protein sequence ID" value="RZU33687.1"/>
    <property type="molecule type" value="Genomic_DNA"/>
</dbReference>
<dbReference type="InterPro" id="IPR027417">
    <property type="entry name" value="P-loop_NTPase"/>
</dbReference>
<accession>A0A4Q7Y993</accession>
<sequence>MSLRAAVAVRRGTLDLAVDLEVADGEVLAVLGPNGAGKSTLLRVLAGLLPPDDGVVVVDGRTWDGDGVHLEAFRRSLGMVFQDALLFPHLSVADNVAFGLRTRGTAKAAARAAAEAWLERVGLAGTGGRRPAELSGGQAQRAALARALVGGPALLLLDEPLSALDARTRLVVRAELRRHLADFPGSTVLVTHDPVDALALADRVVVVEDGRVVQAGTPEEIARRPRTDYVARLVGLSLLPGTGEGSQVRLDGGATVAVAEHATGPVFAAVRPESVALYVARPEGSPRNVWRARVVGATPHGATVRCDLAGEVPLVADVTATAFAELGLTVGAEVWATVKATEVAVYTR</sequence>
<evidence type="ECO:0000259" key="7">
    <source>
        <dbReference type="PROSITE" id="PS51866"/>
    </source>
</evidence>
<keyword evidence="2 5" id="KW-0500">Molybdenum</keyword>
<keyword evidence="4 8" id="KW-0067">ATP-binding</keyword>
<comment type="caution">
    <text evidence="8">The sequence shown here is derived from an EMBL/GenBank/DDBJ whole genome shotgun (WGS) entry which is preliminary data.</text>
</comment>
<evidence type="ECO:0000313" key="9">
    <source>
        <dbReference type="Proteomes" id="UP000292507"/>
    </source>
</evidence>
<evidence type="ECO:0000259" key="6">
    <source>
        <dbReference type="PROSITE" id="PS50893"/>
    </source>
</evidence>
<keyword evidence="1" id="KW-0813">Transport</keyword>
<dbReference type="Gene3D" id="2.40.50.100">
    <property type="match status" value="1"/>
</dbReference>
<keyword evidence="3" id="KW-0547">Nucleotide-binding</keyword>
<feature type="domain" description="ABC transporter" evidence="6">
    <location>
        <begin position="1"/>
        <end position="234"/>
    </location>
</feature>
<dbReference type="InterPro" id="IPR003593">
    <property type="entry name" value="AAA+_ATPase"/>
</dbReference>
<dbReference type="InterPro" id="IPR005116">
    <property type="entry name" value="Transp-assoc_OB_typ1"/>
</dbReference>
<dbReference type="PANTHER" id="PTHR42781">
    <property type="entry name" value="SPERMIDINE/PUTRESCINE IMPORT ATP-BINDING PROTEIN POTA"/>
    <property type="match status" value="1"/>
</dbReference>
<dbReference type="PROSITE" id="PS50893">
    <property type="entry name" value="ABC_TRANSPORTER_2"/>
    <property type="match status" value="1"/>
</dbReference>
<protein>
    <submittedName>
        <fullName evidence="8">Molybdate transport system ATP-binding protein</fullName>
    </submittedName>
</protein>
<dbReference type="InterPro" id="IPR017871">
    <property type="entry name" value="ABC_transporter-like_CS"/>
</dbReference>
<dbReference type="Pfam" id="PF00005">
    <property type="entry name" value="ABC_tran"/>
    <property type="match status" value="1"/>
</dbReference>
<dbReference type="InterPro" id="IPR004606">
    <property type="entry name" value="Mop_domain"/>
</dbReference>
<dbReference type="RefSeq" id="WP_104528484.1">
    <property type="nucleotide sequence ID" value="NZ_POQT01000014.1"/>
</dbReference>
<name>A0A4Q7Y993_9ACTN</name>
<dbReference type="InterPro" id="IPR003439">
    <property type="entry name" value="ABC_transporter-like_ATP-bd"/>
</dbReference>
<keyword evidence="9" id="KW-1185">Reference proteome</keyword>
<evidence type="ECO:0000256" key="1">
    <source>
        <dbReference type="ARBA" id="ARBA00022448"/>
    </source>
</evidence>
<evidence type="ECO:0000256" key="4">
    <source>
        <dbReference type="ARBA" id="ARBA00022840"/>
    </source>
</evidence>
<evidence type="ECO:0000256" key="2">
    <source>
        <dbReference type="ARBA" id="ARBA00022505"/>
    </source>
</evidence>
<gene>
    <name evidence="8" type="ORF">BKA19_3421</name>
</gene>
<feature type="domain" description="Mop" evidence="7">
    <location>
        <begin position="283"/>
        <end position="347"/>
    </location>
</feature>
<organism evidence="8 9">
    <name type="scientific">Blastococcus saxobsidens</name>
    <dbReference type="NCBI Taxonomy" id="138336"/>
    <lineage>
        <taxon>Bacteria</taxon>
        <taxon>Bacillati</taxon>
        <taxon>Actinomycetota</taxon>
        <taxon>Actinomycetes</taxon>
        <taxon>Geodermatophilales</taxon>
        <taxon>Geodermatophilaceae</taxon>
        <taxon>Blastococcus</taxon>
    </lineage>
</organism>
<dbReference type="SUPFAM" id="SSF52540">
    <property type="entry name" value="P-loop containing nucleoside triphosphate hydrolases"/>
    <property type="match status" value="1"/>
</dbReference>
<dbReference type="SMART" id="SM00382">
    <property type="entry name" value="AAA"/>
    <property type="match status" value="1"/>
</dbReference>
<dbReference type="Proteomes" id="UP000292507">
    <property type="component" value="Unassembled WGS sequence"/>
</dbReference>
<proteinExistence type="predicted"/>
<dbReference type="Pfam" id="PF03459">
    <property type="entry name" value="TOBE"/>
    <property type="match status" value="1"/>
</dbReference>
<evidence type="ECO:0000256" key="5">
    <source>
        <dbReference type="PROSITE-ProRule" id="PRU01213"/>
    </source>
</evidence>
<dbReference type="PROSITE" id="PS00211">
    <property type="entry name" value="ABC_TRANSPORTER_1"/>
    <property type="match status" value="1"/>
</dbReference>
<dbReference type="GO" id="GO:0016887">
    <property type="term" value="F:ATP hydrolysis activity"/>
    <property type="evidence" value="ECO:0007669"/>
    <property type="project" value="InterPro"/>
</dbReference>
<dbReference type="Gene3D" id="3.40.50.300">
    <property type="entry name" value="P-loop containing nucleotide triphosphate hydrolases"/>
    <property type="match status" value="1"/>
</dbReference>
<reference evidence="8 9" key="1">
    <citation type="submission" date="2019-02" db="EMBL/GenBank/DDBJ databases">
        <title>Sequencing the genomes of 1000 actinobacteria strains.</title>
        <authorList>
            <person name="Klenk H.-P."/>
        </authorList>
    </citation>
    <scope>NUCLEOTIDE SEQUENCE [LARGE SCALE GENOMIC DNA]</scope>
    <source>
        <strain evidence="8 9">DSM 44509</strain>
    </source>
</reference>
<dbReference type="PANTHER" id="PTHR42781:SF4">
    <property type="entry name" value="SPERMIDINE_PUTRESCINE IMPORT ATP-BINDING PROTEIN POTA"/>
    <property type="match status" value="1"/>
</dbReference>
<dbReference type="AlphaFoldDB" id="A0A4Q7Y993"/>
<dbReference type="PROSITE" id="PS51866">
    <property type="entry name" value="MOP"/>
    <property type="match status" value="1"/>
</dbReference>
<dbReference type="OrthoDB" id="3180400at2"/>
<dbReference type="GO" id="GO:0015689">
    <property type="term" value="P:molybdate ion transport"/>
    <property type="evidence" value="ECO:0007669"/>
    <property type="project" value="InterPro"/>
</dbReference>
<dbReference type="InterPro" id="IPR050093">
    <property type="entry name" value="ABC_SmlMolc_Importer"/>
</dbReference>
<dbReference type="SUPFAM" id="SSF50331">
    <property type="entry name" value="MOP-like"/>
    <property type="match status" value="1"/>
</dbReference>